<dbReference type="EMBL" id="UJYZ02000004">
    <property type="protein sequence ID" value="VVJ55722.1"/>
    <property type="molecule type" value="Genomic_DNA"/>
</dbReference>
<keyword evidence="2" id="KW-1185">Reference proteome</keyword>
<accession>A0ABY6WTQ6</accession>
<organism evidence="1 2">
    <name type="scientific">Klebsiella quasivariicola</name>
    <dbReference type="NCBI Taxonomy" id="2026240"/>
    <lineage>
        <taxon>Bacteria</taxon>
        <taxon>Pseudomonadati</taxon>
        <taxon>Pseudomonadota</taxon>
        <taxon>Gammaproteobacteria</taxon>
        <taxon>Enterobacterales</taxon>
        <taxon>Enterobacteriaceae</taxon>
        <taxon>Klebsiella/Raoultella group</taxon>
        <taxon>Klebsiella</taxon>
        <taxon>Klebsiella pneumoniae complex</taxon>
    </lineage>
</organism>
<dbReference type="RefSeq" id="WP_117140945.1">
    <property type="nucleotide sequence ID" value="NZ_UJYZ02000004.1"/>
</dbReference>
<evidence type="ECO:0000313" key="2">
    <source>
        <dbReference type="Proteomes" id="UP000259400"/>
    </source>
</evidence>
<sequence length="207" mass="23515">MTKQTEKIVMMDSDEAASIQTLTGWVSRDGRFWGDDESMARWSGATHRKCKNKPDVHPIHRTHSYCEECHRESRQAKFAALERAVWDGEPLVIFDDDTYFFDVESLVDYCWENSVFPSELQLLICEPNYPPEFDLAQHCEEIMPEGDDYFCLPQAIRDAAEALNKAIKESSPVSWSGSDRAAIVSDDILNDEQKADIMAERVEGGAA</sequence>
<name>A0ABY6WTQ6_9ENTR</name>
<protein>
    <submittedName>
        <fullName evidence="1">Uncharacterized protein</fullName>
    </submittedName>
</protein>
<proteinExistence type="predicted"/>
<comment type="caution">
    <text evidence="1">The sequence shown here is derived from an EMBL/GenBank/DDBJ whole genome shotgun (WGS) entry which is preliminary data.</text>
</comment>
<gene>
    <name evidence="1" type="ORF">SAMEA3538468_01294</name>
</gene>
<evidence type="ECO:0000313" key="1">
    <source>
        <dbReference type="EMBL" id="VVJ55722.1"/>
    </source>
</evidence>
<dbReference type="Proteomes" id="UP000259400">
    <property type="component" value="Unassembled WGS sequence"/>
</dbReference>
<reference evidence="1 2" key="1">
    <citation type="submission" date="2019-09" db="EMBL/GenBank/DDBJ databases">
        <authorList>
            <consortium name="Pathogen Informatics"/>
        </authorList>
    </citation>
    <scope>NUCLEOTIDE SEQUENCE [LARGE SCALE GENOMIC DNA]</scope>
    <source>
        <strain evidence="1 2">EuSCAPE_IL010</strain>
    </source>
</reference>